<protein>
    <recommendedName>
        <fullName evidence="1">GST N-terminal domain-containing protein</fullName>
    </recommendedName>
</protein>
<dbReference type="InterPro" id="IPR004045">
    <property type="entry name" value="Glutathione_S-Trfase_N"/>
</dbReference>
<dbReference type="Gene3D" id="3.40.30.10">
    <property type="entry name" value="Glutaredoxin"/>
    <property type="match status" value="1"/>
</dbReference>
<evidence type="ECO:0000313" key="3">
    <source>
        <dbReference type="Proteomes" id="UP000092607"/>
    </source>
</evidence>
<dbReference type="Pfam" id="PF13409">
    <property type="entry name" value="GST_N_2"/>
    <property type="match status" value="1"/>
</dbReference>
<comment type="caution">
    <text evidence="2">The sequence shown here is derived from an EMBL/GenBank/DDBJ whole genome shotgun (WGS) entry which is preliminary data.</text>
</comment>
<dbReference type="EMBL" id="LZMS01000088">
    <property type="protein sequence ID" value="OBX60228.1"/>
    <property type="molecule type" value="Genomic_DNA"/>
</dbReference>
<dbReference type="InterPro" id="IPR036249">
    <property type="entry name" value="Thioredoxin-like_sf"/>
</dbReference>
<accession>A0A1B8PWG5</accession>
<dbReference type="Proteomes" id="UP000092607">
    <property type="component" value="Unassembled WGS sequence"/>
</dbReference>
<evidence type="ECO:0000313" key="2">
    <source>
        <dbReference type="EMBL" id="OBX60228.1"/>
    </source>
</evidence>
<feature type="domain" description="GST N-terminal" evidence="1">
    <location>
        <begin position="9"/>
        <end position="72"/>
    </location>
</feature>
<evidence type="ECO:0000259" key="1">
    <source>
        <dbReference type="Pfam" id="PF13409"/>
    </source>
</evidence>
<organism evidence="2 3">
    <name type="scientific">Moraxella lacunata</name>
    <dbReference type="NCBI Taxonomy" id="477"/>
    <lineage>
        <taxon>Bacteria</taxon>
        <taxon>Pseudomonadati</taxon>
        <taxon>Pseudomonadota</taxon>
        <taxon>Gammaproteobacteria</taxon>
        <taxon>Moraxellales</taxon>
        <taxon>Moraxellaceae</taxon>
        <taxon>Moraxella</taxon>
    </lineage>
</organism>
<dbReference type="OrthoDB" id="8634103at2"/>
<gene>
    <name evidence="2" type="ORF">A9309_09545</name>
</gene>
<dbReference type="SUPFAM" id="SSF52833">
    <property type="entry name" value="Thioredoxin-like"/>
    <property type="match status" value="1"/>
</dbReference>
<reference evidence="2 3" key="1">
    <citation type="submission" date="2016-06" db="EMBL/GenBank/DDBJ databases">
        <title>Draft genome of Moraxella lacunata CCUG 57757A.</title>
        <authorList>
            <person name="Salva-Serra F."/>
            <person name="Engstrom-Jakobsson H."/>
            <person name="Thorell K."/>
            <person name="Gonzales-Siles L."/>
            <person name="Karlsson R."/>
            <person name="Boulund F."/>
            <person name="Engstrand L."/>
            <person name="Kristiansson E."/>
            <person name="Moore E."/>
        </authorList>
    </citation>
    <scope>NUCLEOTIDE SEQUENCE [LARGE SCALE GENOMIC DNA]</scope>
    <source>
        <strain evidence="2 3">CCUG 57757A</strain>
    </source>
</reference>
<proteinExistence type="predicted"/>
<dbReference type="AlphaFoldDB" id="A0A1B8PWG5"/>
<dbReference type="RefSeq" id="WP_065255637.1">
    <property type="nucleotide sequence ID" value="NZ_JARDJM010000079.1"/>
</dbReference>
<sequence length="197" mass="21845">MQTLYISTTSPYTRMLLMIAYTKNIELALRFVVPWENPSELVAVNSFSQVPALAWQNGDVITETPLIIQALAPDVYTDNSAYNLPRIAKALGITAQGVRAYSTQIFGKDTPHPFVARSTDILTSTLPALPTLSADSDEWGDKLLLCSLIWIGIRLPHVFDTLSDDNKKAVSAFSQTPLMQKLTTEMLENMPKTVQEL</sequence>
<name>A0A1B8PWG5_MORLA</name>